<dbReference type="InterPro" id="IPR041496">
    <property type="entry name" value="YitH/HolE_GNAT"/>
</dbReference>
<dbReference type="SUPFAM" id="SSF55729">
    <property type="entry name" value="Acyl-CoA N-acyltransferases (Nat)"/>
    <property type="match status" value="1"/>
</dbReference>
<dbReference type="InterPro" id="IPR052729">
    <property type="entry name" value="Acyl/Acetyltrans_Enzymes"/>
</dbReference>
<evidence type="ECO:0000313" key="2">
    <source>
        <dbReference type="EMBL" id="OLP62485.1"/>
    </source>
</evidence>
<dbReference type="AlphaFoldDB" id="A0A1Q9B389"/>
<dbReference type="OrthoDB" id="8453373at2"/>
<feature type="domain" description="N-acetyltransferase" evidence="1">
    <location>
        <begin position="1"/>
        <end position="127"/>
    </location>
</feature>
<name>A0A1Q9B389_9HYPH</name>
<dbReference type="InterPro" id="IPR016181">
    <property type="entry name" value="Acyl_CoA_acyltransferase"/>
</dbReference>
<dbReference type="GO" id="GO:0016747">
    <property type="term" value="F:acyltransferase activity, transferring groups other than amino-acyl groups"/>
    <property type="evidence" value="ECO:0007669"/>
    <property type="project" value="InterPro"/>
</dbReference>
<dbReference type="InterPro" id="IPR000182">
    <property type="entry name" value="GNAT_dom"/>
</dbReference>
<dbReference type="PANTHER" id="PTHR47237">
    <property type="entry name" value="SLL0310 PROTEIN"/>
    <property type="match status" value="1"/>
</dbReference>
<dbReference type="CDD" id="cd04301">
    <property type="entry name" value="NAT_SF"/>
    <property type="match status" value="1"/>
</dbReference>
<gene>
    <name evidence="2" type="ORF">BJF93_22680</name>
</gene>
<evidence type="ECO:0000259" key="1">
    <source>
        <dbReference type="PROSITE" id="PS51186"/>
    </source>
</evidence>
<evidence type="ECO:0000313" key="3">
    <source>
        <dbReference type="Proteomes" id="UP000186364"/>
    </source>
</evidence>
<keyword evidence="3" id="KW-1185">Reference proteome</keyword>
<protein>
    <submittedName>
        <fullName evidence="2">GNAT family N-acetyltransferase</fullName>
    </submittedName>
</protein>
<reference evidence="2 3" key="1">
    <citation type="submission" date="2016-09" db="EMBL/GenBank/DDBJ databases">
        <title>Rhizobium sp. nov., a novel species isolated from the rice rhizosphere.</title>
        <authorList>
            <person name="Zhao J."/>
            <person name="Zhang X."/>
        </authorList>
    </citation>
    <scope>NUCLEOTIDE SEQUENCE [LARGE SCALE GENOMIC DNA]</scope>
    <source>
        <strain evidence="2 3">1.7048</strain>
    </source>
</reference>
<dbReference type="PANTHER" id="PTHR47237:SF2">
    <property type="entry name" value="BLL4206 PROTEIN"/>
    <property type="match status" value="1"/>
</dbReference>
<dbReference type="EMBL" id="MKIP01000025">
    <property type="protein sequence ID" value="OLP62485.1"/>
    <property type="molecule type" value="Genomic_DNA"/>
</dbReference>
<accession>A0A1Q9B389</accession>
<keyword evidence="2" id="KW-0808">Transferase</keyword>
<dbReference type="Pfam" id="PF13508">
    <property type="entry name" value="Acetyltransf_7"/>
    <property type="match status" value="1"/>
</dbReference>
<dbReference type="RefSeq" id="WP_075625595.1">
    <property type="nucleotide sequence ID" value="NZ_FOAM01000021.1"/>
</dbReference>
<dbReference type="Gene3D" id="3.40.630.30">
    <property type="match status" value="1"/>
</dbReference>
<dbReference type="PROSITE" id="PS51186">
    <property type="entry name" value="GNAT"/>
    <property type="match status" value="1"/>
</dbReference>
<sequence>MGSESVLVDFGAEHLDSAVALSRQVQWPHRHEDWKMALDRAGHVVGTVLMTPYAADVATISMVIVDEAMRGQGLGRRLMERALALAGTRAVRLVATADGLPLYEKLGFRATGTVMQHQGVALGCAAPETVSAAQNNDLDAIVALDRAASRADRSALLAHLGRVGRFAVIKGTSGVEAYAALRSFGRGEVIGPVISKDAERATRLIAAFMADRAGQFLRVDTTAAAGLSDWLIAHGLAKVGGGIAMRRSDEVEPSAPYRIFALASQALG</sequence>
<dbReference type="Proteomes" id="UP000186364">
    <property type="component" value="Unassembled WGS sequence"/>
</dbReference>
<dbReference type="Pfam" id="PF18014">
    <property type="entry name" value="Acetyltransf_18"/>
    <property type="match status" value="1"/>
</dbReference>
<organism evidence="2 3">
    <name type="scientific">Xaviernesmea oryzae</name>
    <dbReference type="NCBI Taxonomy" id="464029"/>
    <lineage>
        <taxon>Bacteria</taxon>
        <taxon>Pseudomonadati</taxon>
        <taxon>Pseudomonadota</taxon>
        <taxon>Alphaproteobacteria</taxon>
        <taxon>Hyphomicrobiales</taxon>
        <taxon>Rhizobiaceae</taxon>
        <taxon>Rhizobium/Agrobacterium group</taxon>
        <taxon>Xaviernesmea</taxon>
    </lineage>
</organism>
<comment type="caution">
    <text evidence="2">The sequence shown here is derived from an EMBL/GenBank/DDBJ whole genome shotgun (WGS) entry which is preliminary data.</text>
</comment>
<proteinExistence type="predicted"/>
<dbReference type="Gene3D" id="3.40.630.90">
    <property type="match status" value="1"/>
</dbReference>